<name>G2EFR3_9FLAO</name>
<dbReference type="PATRIC" id="fig|1046627.3.peg.2348"/>
<evidence type="ECO:0000259" key="2">
    <source>
        <dbReference type="Pfam" id="PF21939"/>
    </source>
</evidence>
<dbReference type="Pfam" id="PF07484">
    <property type="entry name" value="Collar"/>
    <property type="match status" value="1"/>
</dbReference>
<gene>
    <name evidence="3" type="ORF">BZARG_1924</name>
</gene>
<dbReference type="InterPro" id="IPR053827">
    <property type="entry name" value="Gp10_C"/>
</dbReference>
<dbReference type="AlphaFoldDB" id="G2EFR3"/>
<keyword evidence="4" id="KW-1185">Reference proteome</keyword>
<evidence type="ECO:0000259" key="1">
    <source>
        <dbReference type="Pfam" id="PF07484"/>
    </source>
</evidence>
<dbReference type="EMBL" id="AFXZ01000047">
    <property type="protein sequence ID" value="EGV42667.1"/>
    <property type="molecule type" value="Genomic_DNA"/>
</dbReference>
<accession>G2EFR3</accession>
<dbReference type="InterPro" id="IPR011083">
    <property type="entry name" value="Phage_tail_collar_dom"/>
</dbReference>
<dbReference type="Gene3D" id="3.90.1340.10">
    <property type="entry name" value="Phage tail collar domain"/>
    <property type="match status" value="1"/>
</dbReference>
<evidence type="ECO:0000313" key="3">
    <source>
        <dbReference type="EMBL" id="EGV42667.1"/>
    </source>
</evidence>
<proteinExistence type="predicted"/>
<protein>
    <submittedName>
        <fullName evidence="3">Phage tail protein</fullName>
    </submittedName>
</protein>
<evidence type="ECO:0000313" key="4">
    <source>
        <dbReference type="Proteomes" id="UP000003730"/>
    </source>
</evidence>
<reference evidence="3 4" key="1">
    <citation type="journal article" date="2008" name="Int. J. Syst. Evol. Microbiol.">
        <title>Bizionia argentinensis sp. nov., isolated from surface marine water in Antarctica.</title>
        <authorList>
            <person name="Bercovich A."/>
            <person name="Vazquez S.C."/>
            <person name="Yankilevich P."/>
            <person name="Coria S.H."/>
            <person name="Foti M."/>
            <person name="Hernandez E."/>
            <person name="Vidal A."/>
            <person name="Ruberto L."/>
            <person name="Melo C."/>
            <person name="Marenssi S."/>
            <person name="Criscuolo M."/>
            <person name="Memoli M."/>
            <person name="Arguelles M."/>
            <person name="Mac Cormack W.P."/>
        </authorList>
    </citation>
    <scope>NUCLEOTIDE SEQUENCE [LARGE SCALE GENOMIC DNA]</scope>
    <source>
        <strain evidence="3 4">JUB59</strain>
    </source>
</reference>
<dbReference type="eggNOG" id="COG4675">
    <property type="taxonomic scope" value="Bacteria"/>
</dbReference>
<comment type="caution">
    <text evidence="3">The sequence shown here is derived from an EMBL/GenBank/DDBJ whole genome shotgun (WGS) entry which is preliminary data.</text>
</comment>
<dbReference type="InterPro" id="IPR037053">
    <property type="entry name" value="Phage_tail_collar_dom_sf"/>
</dbReference>
<dbReference type="Proteomes" id="UP000003730">
    <property type="component" value="Unassembled WGS sequence"/>
</dbReference>
<dbReference type="STRING" id="1046627.BZARG_1924"/>
<organism evidence="3 4">
    <name type="scientific">Bizionia argentinensis JUB59</name>
    <dbReference type="NCBI Taxonomy" id="1046627"/>
    <lineage>
        <taxon>Bacteria</taxon>
        <taxon>Pseudomonadati</taxon>
        <taxon>Bacteroidota</taxon>
        <taxon>Flavobacteriia</taxon>
        <taxon>Flavobacteriales</taxon>
        <taxon>Flavobacteriaceae</taxon>
        <taxon>Bizionia</taxon>
    </lineage>
</organism>
<dbReference type="OrthoDB" id="9810174at2"/>
<sequence>MFAGNYAPVGWAKCEGQLLAISSNSALFSLLGTNYGGDGQTTFGLPDLRGRVPMHYGNGPGLSAYAQGQSGGSESNTLTVANLPAHNHQVNAVLDDGDSASPKYNFPANTKLLDKEYSANTSNTTMNSSMIGNTGNNQPVNNMQPYQTVTFIIALQGIYPSRP</sequence>
<dbReference type="Pfam" id="PF21939">
    <property type="entry name" value="Gp10_C"/>
    <property type="match status" value="1"/>
</dbReference>
<feature type="domain" description="Phage tail collar" evidence="1">
    <location>
        <begin position="1"/>
        <end position="53"/>
    </location>
</feature>
<feature type="domain" description="Baseplate structural protein Gp10 C-terminal" evidence="2">
    <location>
        <begin position="66"/>
        <end position="150"/>
    </location>
</feature>
<dbReference type="SUPFAM" id="SSF88874">
    <property type="entry name" value="Receptor-binding domain of short tail fibre protein gp12"/>
    <property type="match status" value="1"/>
</dbReference>